<dbReference type="Gene3D" id="3.40.50.2020">
    <property type="match status" value="1"/>
</dbReference>
<dbReference type="Pfam" id="PF10604">
    <property type="entry name" value="Polyketide_cyc2"/>
    <property type="match status" value="1"/>
</dbReference>
<protein>
    <submittedName>
        <fullName evidence="1">Uncharacterized protein</fullName>
    </submittedName>
</protein>
<organism evidence="1">
    <name type="scientific">Eutreptiella gymnastica</name>
    <dbReference type="NCBI Taxonomy" id="73025"/>
    <lineage>
        <taxon>Eukaryota</taxon>
        <taxon>Discoba</taxon>
        <taxon>Euglenozoa</taxon>
        <taxon>Euglenida</taxon>
        <taxon>Spirocuta</taxon>
        <taxon>Euglenophyceae</taxon>
        <taxon>Eutreptiales</taxon>
        <taxon>Eutreptiaceae</taxon>
        <taxon>Eutreptiella</taxon>
    </lineage>
</organism>
<name>A0A7S1IXE7_9EUGL</name>
<dbReference type="AlphaFoldDB" id="A0A7S1IXE7"/>
<sequence length="436" mass="49696">MPDETLFTTCVVPYLPFQTWGVLSTFDLSKWHPNLKCDVFSRNRQLERKVHIPEWGTQIEQQRSCDRLRYEYLILESPFDAISNGVGKLSVTDDDGQTRIVWEISFDWREPKDAAEDEIMGEKMDKTNEAIMQMLQSGFENLNTQMKATKPEVVDLIHTADGSLVASVPFEIGLPQPPPSKKKPKARNALPPEWDFRYSFPIREAFKGAVGLDKERWHRQFIEFCVKQGIFELTPAAAARPGQVAMPYKFDTANGFQTGRTFMELGSCLVHCIRHFKLEVDLLYTPEAGQPFAAAVAAAFADDGIDLPYCWARRDDNAELGLSLGGRPELTREDWSTKVLILMDRVTEPIYIAHHVKYVSQHAKCLGVVFLFNDEERATDELTRIQEAEHILRLPMYAVVSLTNVYNCVNRTDKGSDPVVKLKNYLTNYCWSEADA</sequence>
<dbReference type="Gene3D" id="3.30.530.20">
    <property type="match status" value="1"/>
</dbReference>
<reference evidence="1" key="1">
    <citation type="submission" date="2021-01" db="EMBL/GenBank/DDBJ databases">
        <authorList>
            <person name="Corre E."/>
            <person name="Pelletier E."/>
            <person name="Niang G."/>
            <person name="Scheremetjew M."/>
            <person name="Finn R."/>
            <person name="Kale V."/>
            <person name="Holt S."/>
            <person name="Cochrane G."/>
            <person name="Meng A."/>
            <person name="Brown T."/>
            <person name="Cohen L."/>
        </authorList>
    </citation>
    <scope>NUCLEOTIDE SEQUENCE</scope>
    <source>
        <strain evidence="1">NIES-381</strain>
    </source>
</reference>
<dbReference type="InterPro" id="IPR023393">
    <property type="entry name" value="START-like_dom_sf"/>
</dbReference>
<evidence type="ECO:0000313" key="1">
    <source>
        <dbReference type="EMBL" id="CAD9026138.1"/>
    </source>
</evidence>
<dbReference type="InterPro" id="IPR029057">
    <property type="entry name" value="PRTase-like"/>
</dbReference>
<gene>
    <name evidence="1" type="ORF">EGYM00392_LOCUS37268</name>
</gene>
<proteinExistence type="predicted"/>
<dbReference type="EMBL" id="HBGA01099841">
    <property type="protein sequence ID" value="CAD9026138.1"/>
    <property type="molecule type" value="Transcribed_RNA"/>
</dbReference>
<dbReference type="InterPro" id="IPR019587">
    <property type="entry name" value="Polyketide_cyclase/dehydratase"/>
</dbReference>
<accession>A0A7S1IXE7</accession>
<dbReference type="SUPFAM" id="SSF55961">
    <property type="entry name" value="Bet v1-like"/>
    <property type="match status" value="1"/>
</dbReference>